<evidence type="ECO:0000256" key="3">
    <source>
        <dbReference type="ARBA" id="ARBA00022448"/>
    </source>
</evidence>
<feature type="transmembrane region" description="Helical" evidence="7">
    <location>
        <begin position="150"/>
        <end position="168"/>
    </location>
</feature>
<organism evidence="8 9">
    <name type="scientific">Apilactobacillus kunkeei DSM 12361 = ATCC 700308</name>
    <dbReference type="NCBI Taxonomy" id="1423768"/>
    <lineage>
        <taxon>Bacteria</taxon>
        <taxon>Bacillati</taxon>
        <taxon>Bacillota</taxon>
        <taxon>Bacilli</taxon>
        <taxon>Lactobacillales</taxon>
        <taxon>Lactobacillaceae</taxon>
        <taxon>Apilactobacillus</taxon>
    </lineage>
</organism>
<dbReference type="GO" id="GO:0005886">
    <property type="term" value="C:plasma membrane"/>
    <property type="evidence" value="ECO:0007669"/>
    <property type="project" value="TreeGrafter"/>
</dbReference>
<accession>A0A0R1FUD6</accession>
<feature type="transmembrane region" description="Helical" evidence="7">
    <location>
        <begin position="81"/>
        <end position="100"/>
    </location>
</feature>
<feature type="transmembrane region" description="Helical" evidence="7">
    <location>
        <begin position="175"/>
        <end position="192"/>
    </location>
</feature>
<feature type="transmembrane region" description="Helical" evidence="7">
    <location>
        <begin position="6"/>
        <end position="24"/>
    </location>
</feature>
<evidence type="ECO:0000256" key="6">
    <source>
        <dbReference type="ARBA" id="ARBA00023136"/>
    </source>
</evidence>
<feature type="transmembrane region" description="Helical" evidence="7">
    <location>
        <begin position="31"/>
        <end position="50"/>
    </location>
</feature>
<dbReference type="PANTHER" id="PTHR43337:SF2">
    <property type="entry name" value="XANTHINE_URACIL PERMEASE"/>
    <property type="match status" value="1"/>
</dbReference>
<evidence type="ECO:0000256" key="2">
    <source>
        <dbReference type="ARBA" id="ARBA00005697"/>
    </source>
</evidence>
<feature type="transmembrane region" description="Helical" evidence="7">
    <location>
        <begin position="224"/>
        <end position="247"/>
    </location>
</feature>
<keyword evidence="5 7" id="KW-1133">Transmembrane helix</keyword>
<keyword evidence="3" id="KW-0813">Transport</keyword>
<dbReference type="GO" id="GO:0005345">
    <property type="term" value="F:purine nucleobase transmembrane transporter activity"/>
    <property type="evidence" value="ECO:0007669"/>
    <property type="project" value="TreeGrafter"/>
</dbReference>
<dbReference type="Proteomes" id="UP000051794">
    <property type="component" value="Unassembled WGS sequence"/>
</dbReference>
<comment type="subcellular location">
    <subcellularLocation>
        <location evidence="1">Membrane</location>
        <topology evidence="1">Multi-pass membrane protein</topology>
    </subcellularLocation>
</comment>
<comment type="similarity">
    <text evidence="2">Belongs to the nucleobase:cation symporter-2 (NCS2) (TC 2.A.40) family. Azg-like subfamily.</text>
</comment>
<dbReference type="Pfam" id="PF00860">
    <property type="entry name" value="Xan_ur_permease"/>
    <property type="match status" value="1"/>
</dbReference>
<name>A0A0R1FUD6_9LACO</name>
<sequence>MGGITGFFAISYILVVNPMILADAGMDVHQTVFATIISSVIGCFIMGFYANSPVVITPGMGVNAFFTYTMVLNMGLSYQEALTVSLVSTIAFALIAFSRFTDILQEGIPDSLKSAITAGIGLFLVEIGLQKADLIQQGKNSLLTIGSFKNPSLLLAIFGLILTIVLYIKKVKGNFFIGIVITTIVGIVFHIHDSGVKTTHLIDILQYHKSLFDFSFKNVWTTPFIMASFSMTMILVFESMGLNAGILPDMKKFKKTFRTVSITGIISSILGTSPTVSAAESVAGFQLGARTGIMSITAGIMFLLSTFFISFLDLVPQAAIAPVIIITGALMLSNLKAIDMDDFAEWFPAFLIVVLIPLTGSISIGLAFGFVAYPIVKIFNGQIKSISTINYILSGLFLINLIMTAML</sequence>
<comment type="caution">
    <text evidence="8">The sequence shown here is derived from an EMBL/GenBank/DDBJ whole genome shotgun (WGS) entry which is preliminary data.</text>
</comment>
<proteinExistence type="inferred from homology"/>
<feature type="transmembrane region" description="Helical" evidence="7">
    <location>
        <begin position="319"/>
        <end position="338"/>
    </location>
</feature>
<evidence type="ECO:0000256" key="5">
    <source>
        <dbReference type="ARBA" id="ARBA00022989"/>
    </source>
</evidence>
<feature type="transmembrane region" description="Helical" evidence="7">
    <location>
        <begin position="291"/>
        <end position="312"/>
    </location>
</feature>
<evidence type="ECO:0000313" key="8">
    <source>
        <dbReference type="EMBL" id="KRK23169.1"/>
    </source>
</evidence>
<feature type="transmembrane region" description="Helical" evidence="7">
    <location>
        <begin position="388"/>
        <end position="406"/>
    </location>
</feature>
<evidence type="ECO:0000256" key="4">
    <source>
        <dbReference type="ARBA" id="ARBA00022692"/>
    </source>
</evidence>
<keyword evidence="4 7" id="KW-0812">Transmembrane</keyword>
<dbReference type="PATRIC" id="fig|1423768.4.peg.236"/>
<dbReference type="InterPro" id="IPR045018">
    <property type="entry name" value="Azg-like"/>
</dbReference>
<evidence type="ECO:0000256" key="1">
    <source>
        <dbReference type="ARBA" id="ARBA00004141"/>
    </source>
</evidence>
<evidence type="ECO:0000313" key="9">
    <source>
        <dbReference type="Proteomes" id="UP000051794"/>
    </source>
</evidence>
<keyword evidence="6 7" id="KW-0472">Membrane</keyword>
<feature type="transmembrane region" description="Helical" evidence="7">
    <location>
        <begin position="350"/>
        <end position="376"/>
    </location>
</feature>
<evidence type="ECO:0000256" key="7">
    <source>
        <dbReference type="SAM" id="Phobius"/>
    </source>
</evidence>
<reference evidence="8 9" key="1">
    <citation type="journal article" date="2015" name="Genome Announc.">
        <title>Expanding the biotechnology potential of lactobacilli through comparative genomics of 213 strains and associated genera.</title>
        <authorList>
            <person name="Sun Z."/>
            <person name="Harris H.M."/>
            <person name="McCann A."/>
            <person name="Guo C."/>
            <person name="Argimon S."/>
            <person name="Zhang W."/>
            <person name="Yang X."/>
            <person name="Jeffery I.B."/>
            <person name="Cooney J.C."/>
            <person name="Kagawa T.F."/>
            <person name="Liu W."/>
            <person name="Song Y."/>
            <person name="Salvetti E."/>
            <person name="Wrobel A."/>
            <person name="Rasinkangas P."/>
            <person name="Parkhill J."/>
            <person name="Rea M.C."/>
            <person name="O'Sullivan O."/>
            <person name="Ritari J."/>
            <person name="Douillard F.P."/>
            <person name="Paul Ross R."/>
            <person name="Yang R."/>
            <person name="Briner A.E."/>
            <person name="Felis G.E."/>
            <person name="de Vos W.M."/>
            <person name="Barrangou R."/>
            <person name="Klaenhammer T.R."/>
            <person name="Caufield P.W."/>
            <person name="Cui Y."/>
            <person name="Zhang H."/>
            <person name="O'Toole P.W."/>
        </authorList>
    </citation>
    <scope>NUCLEOTIDE SEQUENCE [LARGE SCALE GENOMIC DNA]</scope>
    <source>
        <strain evidence="8 9">DSM 12361</strain>
    </source>
</reference>
<dbReference type="AlphaFoldDB" id="A0A0R1FUD6"/>
<feature type="transmembrane region" description="Helical" evidence="7">
    <location>
        <begin position="259"/>
        <end position="279"/>
    </location>
</feature>
<protein>
    <submittedName>
        <fullName evidence="8">Xanthine uracil vitamin C permease</fullName>
    </submittedName>
</protein>
<gene>
    <name evidence="8" type="ORF">FD43_GL000232</name>
</gene>
<dbReference type="PANTHER" id="PTHR43337">
    <property type="entry name" value="XANTHINE/URACIL PERMEASE C887.17-RELATED"/>
    <property type="match status" value="1"/>
</dbReference>
<dbReference type="EMBL" id="AZCK01000010">
    <property type="protein sequence ID" value="KRK23169.1"/>
    <property type="molecule type" value="Genomic_DNA"/>
</dbReference>
<dbReference type="InterPro" id="IPR006043">
    <property type="entry name" value="NCS2"/>
</dbReference>